<keyword evidence="3" id="KW-1185">Reference proteome</keyword>
<organism evidence="2 3">
    <name type="scientific">Rhizopus azygosporus</name>
    <name type="common">Rhizopus microsporus var. azygosporus</name>
    <dbReference type="NCBI Taxonomy" id="86630"/>
    <lineage>
        <taxon>Eukaryota</taxon>
        <taxon>Fungi</taxon>
        <taxon>Fungi incertae sedis</taxon>
        <taxon>Mucoromycota</taxon>
        <taxon>Mucoromycotina</taxon>
        <taxon>Mucoromycetes</taxon>
        <taxon>Mucorales</taxon>
        <taxon>Mucorineae</taxon>
        <taxon>Rhizopodaceae</taxon>
        <taxon>Rhizopus</taxon>
    </lineage>
</organism>
<dbReference type="EMBL" id="PJQL01001588">
    <property type="protein sequence ID" value="RCH87801.1"/>
    <property type="molecule type" value="Genomic_DNA"/>
</dbReference>
<evidence type="ECO:0000313" key="2">
    <source>
        <dbReference type="EMBL" id="RCH87801.1"/>
    </source>
</evidence>
<proteinExistence type="predicted"/>
<protein>
    <submittedName>
        <fullName evidence="2">Uncharacterized protein</fullName>
    </submittedName>
</protein>
<gene>
    <name evidence="2" type="ORF">CU097_011422</name>
</gene>
<name>A0A367JDK3_RHIAZ</name>
<feature type="region of interest" description="Disordered" evidence="1">
    <location>
        <begin position="24"/>
        <end position="60"/>
    </location>
</feature>
<feature type="compositionally biased region" description="Low complexity" evidence="1">
    <location>
        <begin position="32"/>
        <end position="47"/>
    </location>
</feature>
<dbReference type="Proteomes" id="UP000252139">
    <property type="component" value="Unassembled WGS sequence"/>
</dbReference>
<comment type="caution">
    <text evidence="2">The sequence shown here is derived from an EMBL/GenBank/DDBJ whole genome shotgun (WGS) entry which is preliminary data.</text>
</comment>
<feature type="non-terminal residue" evidence="2">
    <location>
        <position position="60"/>
    </location>
</feature>
<reference evidence="2 3" key="1">
    <citation type="journal article" date="2018" name="G3 (Bethesda)">
        <title>Phylogenetic and Phylogenomic Definition of Rhizopus Species.</title>
        <authorList>
            <person name="Gryganskyi A.P."/>
            <person name="Golan J."/>
            <person name="Dolatabadi S."/>
            <person name="Mondo S."/>
            <person name="Robb S."/>
            <person name="Idnurm A."/>
            <person name="Muszewska A."/>
            <person name="Steczkiewicz K."/>
            <person name="Masonjones S."/>
            <person name="Liao H.L."/>
            <person name="Gajdeczka M.T."/>
            <person name="Anike F."/>
            <person name="Vuek A."/>
            <person name="Anishchenko I.M."/>
            <person name="Voigt K."/>
            <person name="de Hoog G.S."/>
            <person name="Smith M.E."/>
            <person name="Heitman J."/>
            <person name="Vilgalys R."/>
            <person name="Stajich J.E."/>
        </authorList>
    </citation>
    <scope>NUCLEOTIDE SEQUENCE [LARGE SCALE GENOMIC DNA]</scope>
    <source>
        <strain evidence="2 3">CBS 357.93</strain>
    </source>
</reference>
<sequence length="60" mass="6466">MSTCVKLEPEDDFMSSYLNTDYLSTEAPLSPPNSTTSSSSSTGGYSPEKQAVSDFMLDMS</sequence>
<evidence type="ECO:0000313" key="3">
    <source>
        <dbReference type="Proteomes" id="UP000252139"/>
    </source>
</evidence>
<dbReference type="STRING" id="86630.A0A367JDK3"/>
<evidence type="ECO:0000256" key="1">
    <source>
        <dbReference type="SAM" id="MobiDB-lite"/>
    </source>
</evidence>
<accession>A0A367JDK3</accession>
<dbReference type="AlphaFoldDB" id="A0A367JDK3"/>